<feature type="region of interest" description="Disordered" evidence="1">
    <location>
        <begin position="21"/>
        <end position="73"/>
    </location>
</feature>
<proteinExistence type="predicted"/>
<name>A0ABR0BAL8_9CRUS</name>
<reference evidence="2 3" key="1">
    <citation type="journal article" date="2023" name="Nucleic Acids Res.">
        <title>The hologenome of Daphnia magna reveals possible DNA methylation and microbiome-mediated evolution of the host genome.</title>
        <authorList>
            <person name="Chaturvedi A."/>
            <person name="Li X."/>
            <person name="Dhandapani V."/>
            <person name="Marshall H."/>
            <person name="Kissane S."/>
            <person name="Cuenca-Cambronero M."/>
            <person name="Asole G."/>
            <person name="Calvet F."/>
            <person name="Ruiz-Romero M."/>
            <person name="Marangio P."/>
            <person name="Guigo R."/>
            <person name="Rago D."/>
            <person name="Mirbahai L."/>
            <person name="Eastwood N."/>
            <person name="Colbourne J.K."/>
            <person name="Zhou J."/>
            <person name="Mallon E."/>
            <person name="Orsini L."/>
        </authorList>
    </citation>
    <scope>NUCLEOTIDE SEQUENCE [LARGE SCALE GENOMIC DNA]</scope>
    <source>
        <strain evidence="2">LRV0_1</strain>
    </source>
</reference>
<organism evidence="2 3">
    <name type="scientific">Daphnia magna</name>
    <dbReference type="NCBI Taxonomy" id="35525"/>
    <lineage>
        <taxon>Eukaryota</taxon>
        <taxon>Metazoa</taxon>
        <taxon>Ecdysozoa</taxon>
        <taxon>Arthropoda</taxon>
        <taxon>Crustacea</taxon>
        <taxon>Branchiopoda</taxon>
        <taxon>Diplostraca</taxon>
        <taxon>Cladocera</taxon>
        <taxon>Anomopoda</taxon>
        <taxon>Daphniidae</taxon>
        <taxon>Daphnia</taxon>
    </lineage>
</organism>
<comment type="caution">
    <text evidence="2">The sequence shown here is derived from an EMBL/GenBank/DDBJ whole genome shotgun (WGS) entry which is preliminary data.</text>
</comment>
<protein>
    <submittedName>
        <fullName evidence="2">Uncharacterized protein</fullName>
    </submittedName>
</protein>
<feature type="compositionally biased region" description="Basic and acidic residues" evidence="1">
    <location>
        <begin position="33"/>
        <end position="55"/>
    </location>
</feature>
<dbReference type="Proteomes" id="UP001234178">
    <property type="component" value="Unassembled WGS sequence"/>
</dbReference>
<keyword evidence="3" id="KW-1185">Reference proteome</keyword>
<accession>A0ABR0BAL8</accession>
<gene>
    <name evidence="2" type="ORF">OUZ56_033334</name>
</gene>
<sequence length="73" mass="8177">MKECATSSQAMRTGQWSNWRKVNDKTRCHRHLGQAEDSHKRDSEGKEVNGGEKDGSPYIAPLPTRLRPAISIA</sequence>
<evidence type="ECO:0000313" key="2">
    <source>
        <dbReference type="EMBL" id="KAK4045635.1"/>
    </source>
</evidence>
<evidence type="ECO:0000256" key="1">
    <source>
        <dbReference type="SAM" id="MobiDB-lite"/>
    </source>
</evidence>
<evidence type="ECO:0000313" key="3">
    <source>
        <dbReference type="Proteomes" id="UP001234178"/>
    </source>
</evidence>
<dbReference type="EMBL" id="JAOYFB010000047">
    <property type="protein sequence ID" value="KAK4045635.1"/>
    <property type="molecule type" value="Genomic_DNA"/>
</dbReference>